<name>A0A1Y2K6R0_9PROT</name>
<dbReference type="Gene3D" id="3.90.25.10">
    <property type="entry name" value="UDP-galactose 4-epimerase, domain 1"/>
    <property type="match status" value="1"/>
</dbReference>
<dbReference type="PANTHER" id="PTHR10491:SF4">
    <property type="entry name" value="METHIONINE ADENOSYLTRANSFERASE 2 SUBUNIT BETA"/>
    <property type="match status" value="1"/>
</dbReference>
<dbReference type="Proteomes" id="UP000194003">
    <property type="component" value="Unassembled WGS sequence"/>
</dbReference>
<keyword evidence="6" id="KW-0521">NADP</keyword>
<dbReference type="PANTHER" id="PTHR10491">
    <property type="entry name" value="DTDP-4-DEHYDRORHAMNOSE REDUCTASE"/>
    <property type="match status" value="1"/>
</dbReference>
<evidence type="ECO:0000259" key="7">
    <source>
        <dbReference type="Pfam" id="PF04321"/>
    </source>
</evidence>
<reference evidence="8 9" key="1">
    <citation type="journal article" date="2016" name="BMC Genomics">
        <title>Combined genomic and structural analyses of a cultured magnetotactic bacterium reveals its niche adaptation to a dynamic environment.</title>
        <authorList>
            <person name="Araujo A.C."/>
            <person name="Morillo V."/>
            <person name="Cypriano J."/>
            <person name="Teixeira L.C."/>
            <person name="Leao P."/>
            <person name="Lyra S."/>
            <person name="Almeida L.G."/>
            <person name="Bazylinski D.A."/>
            <person name="Vasconcellos A.T."/>
            <person name="Abreu F."/>
            <person name="Lins U."/>
        </authorList>
    </citation>
    <scope>NUCLEOTIDE SEQUENCE [LARGE SCALE GENOMIC DNA]</scope>
    <source>
        <strain evidence="8 9">IT-1</strain>
    </source>
</reference>
<dbReference type="EMBL" id="LVJN01000018">
    <property type="protein sequence ID" value="OSM05352.1"/>
    <property type="molecule type" value="Genomic_DNA"/>
</dbReference>
<dbReference type="InterPro" id="IPR029903">
    <property type="entry name" value="RmlD-like-bd"/>
</dbReference>
<dbReference type="NCBIfam" id="TIGR01214">
    <property type="entry name" value="rmlD"/>
    <property type="match status" value="1"/>
</dbReference>
<gene>
    <name evidence="8" type="ORF">MAIT1_03532</name>
</gene>
<comment type="pathway">
    <text evidence="1 6">Carbohydrate biosynthesis; dTDP-L-rhamnose biosynthesis.</text>
</comment>
<proteinExistence type="inferred from homology"/>
<evidence type="ECO:0000313" key="9">
    <source>
        <dbReference type="Proteomes" id="UP000194003"/>
    </source>
</evidence>
<evidence type="ECO:0000256" key="2">
    <source>
        <dbReference type="ARBA" id="ARBA00010944"/>
    </source>
</evidence>
<dbReference type="GO" id="GO:0005829">
    <property type="term" value="C:cytosol"/>
    <property type="evidence" value="ECO:0007669"/>
    <property type="project" value="TreeGrafter"/>
</dbReference>
<comment type="similarity">
    <text evidence="2 6">Belongs to the dTDP-4-dehydrorhamnose reductase family.</text>
</comment>
<dbReference type="GO" id="GO:0008831">
    <property type="term" value="F:dTDP-4-dehydrorhamnose reductase activity"/>
    <property type="evidence" value="ECO:0007669"/>
    <property type="project" value="UniProtKB-EC"/>
</dbReference>
<dbReference type="CDD" id="cd05254">
    <property type="entry name" value="dTDP_HR_like_SDR_e"/>
    <property type="match status" value="1"/>
</dbReference>
<evidence type="ECO:0000256" key="3">
    <source>
        <dbReference type="ARBA" id="ARBA00012929"/>
    </source>
</evidence>
<organism evidence="8 9">
    <name type="scientific">Magnetofaba australis IT-1</name>
    <dbReference type="NCBI Taxonomy" id="1434232"/>
    <lineage>
        <taxon>Bacteria</taxon>
        <taxon>Pseudomonadati</taxon>
        <taxon>Pseudomonadota</taxon>
        <taxon>Magnetococcia</taxon>
        <taxon>Magnetococcales</taxon>
        <taxon>Magnetococcaceae</taxon>
        <taxon>Magnetofaba</taxon>
    </lineage>
</organism>
<feature type="domain" description="RmlD-like substrate binding" evidence="7">
    <location>
        <begin position="1"/>
        <end position="224"/>
    </location>
</feature>
<dbReference type="Pfam" id="PF04321">
    <property type="entry name" value="RmlD_sub_bind"/>
    <property type="match status" value="1"/>
</dbReference>
<comment type="catalytic activity">
    <reaction evidence="5 6">
        <text>dTDP-beta-L-rhamnose + NADP(+) = dTDP-4-dehydro-beta-L-rhamnose + NADPH + H(+)</text>
        <dbReference type="Rhea" id="RHEA:21796"/>
        <dbReference type="ChEBI" id="CHEBI:15378"/>
        <dbReference type="ChEBI" id="CHEBI:57510"/>
        <dbReference type="ChEBI" id="CHEBI:57783"/>
        <dbReference type="ChEBI" id="CHEBI:58349"/>
        <dbReference type="ChEBI" id="CHEBI:62830"/>
        <dbReference type="EC" id="1.1.1.133"/>
    </reaction>
</comment>
<dbReference type="InterPro" id="IPR036291">
    <property type="entry name" value="NAD(P)-bd_dom_sf"/>
</dbReference>
<evidence type="ECO:0000256" key="6">
    <source>
        <dbReference type="RuleBase" id="RU364082"/>
    </source>
</evidence>
<evidence type="ECO:0000313" key="8">
    <source>
        <dbReference type="EMBL" id="OSM05352.1"/>
    </source>
</evidence>
<accession>A0A1Y2K6R0</accession>
<dbReference type="SUPFAM" id="SSF51735">
    <property type="entry name" value="NAD(P)-binding Rossmann-fold domains"/>
    <property type="match status" value="1"/>
</dbReference>
<comment type="caution">
    <text evidence="8">The sequence shown here is derived from an EMBL/GenBank/DDBJ whole genome shotgun (WGS) entry which is preliminary data.</text>
</comment>
<protein>
    <recommendedName>
        <fullName evidence="4 6">dTDP-4-dehydrorhamnose reductase</fullName>
        <ecNumber evidence="3 6">1.1.1.133</ecNumber>
    </recommendedName>
</protein>
<dbReference type="InterPro" id="IPR005913">
    <property type="entry name" value="dTDP_dehydrorham_reduct"/>
</dbReference>
<dbReference type="UniPathway" id="UPA00124"/>
<keyword evidence="9" id="KW-1185">Reference proteome</keyword>
<evidence type="ECO:0000256" key="5">
    <source>
        <dbReference type="ARBA" id="ARBA00048200"/>
    </source>
</evidence>
<keyword evidence="6" id="KW-0560">Oxidoreductase</keyword>
<sequence>MDRAEAEPQRAFAINADGVENVARAAARVGARLIHISTDYVFDGCSRIPYTPADATAPLSVYGESKLQGEERALRTLGERALVIRSAWLHSARAGNFVSTILRLLRERDALRVIDDQVGSPTQAGALAQTIWCVVTDAPAAHGVWHWAQSGAASWHGFACEIQRRALALGLLKQEIPITAIPSAEYPQAARRPAYSVLDCAAARQALGVEADSWQAGVGRTLQEGVARGLFLRADRLM</sequence>
<comment type="cofactor">
    <cofactor evidence="6">
        <name>Mg(2+)</name>
        <dbReference type="ChEBI" id="CHEBI:18420"/>
    </cofactor>
    <text evidence="6">Binds 1 Mg(2+) ion per monomer.</text>
</comment>
<evidence type="ECO:0000256" key="1">
    <source>
        <dbReference type="ARBA" id="ARBA00004781"/>
    </source>
</evidence>
<evidence type="ECO:0000256" key="4">
    <source>
        <dbReference type="ARBA" id="ARBA00017099"/>
    </source>
</evidence>
<dbReference type="STRING" id="1434232.MAIT1_03532"/>
<comment type="function">
    <text evidence="6">Catalyzes the reduction of dTDP-6-deoxy-L-lyxo-4-hexulose to yield dTDP-L-rhamnose.</text>
</comment>
<dbReference type="EC" id="1.1.1.133" evidence="3 6"/>
<dbReference type="GO" id="GO:0019305">
    <property type="term" value="P:dTDP-rhamnose biosynthetic process"/>
    <property type="evidence" value="ECO:0007669"/>
    <property type="project" value="UniProtKB-UniPathway"/>
</dbReference>
<dbReference type="AlphaFoldDB" id="A0A1Y2K6R0"/>
<dbReference type="Gene3D" id="3.40.50.720">
    <property type="entry name" value="NAD(P)-binding Rossmann-like Domain"/>
    <property type="match status" value="1"/>
</dbReference>